<gene>
    <name evidence="1" type="ORF">DSM106044_02842</name>
</gene>
<comment type="caution">
    <text evidence="1">The sequence shown here is derived from an EMBL/GenBank/DDBJ whole genome shotgun (WGS) entry which is preliminary data.</text>
</comment>
<organism evidence="1 2">
    <name type="scientific">Robinsoniella peoriensis</name>
    <dbReference type="NCBI Taxonomy" id="180332"/>
    <lineage>
        <taxon>Bacteria</taxon>
        <taxon>Bacillati</taxon>
        <taxon>Bacillota</taxon>
        <taxon>Clostridia</taxon>
        <taxon>Lachnospirales</taxon>
        <taxon>Lachnospiraceae</taxon>
        <taxon>Robinsoniella</taxon>
    </lineage>
</organism>
<evidence type="ECO:0000313" key="1">
    <source>
        <dbReference type="EMBL" id="TLD00176.1"/>
    </source>
</evidence>
<proteinExistence type="predicted"/>
<dbReference type="Proteomes" id="UP000306509">
    <property type="component" value="Unassembled WGS sequence"/>
</dbReference>
<name>A0A4U8QE43_9FIRM</name>
<protein>
    <submittedName>
        <fullName evidence="1">Uncharacterized protein</fullName>
    </submittedName>
</protein>
<dbReference type="AlphaFoldDB" id="A0A4U8QE43"/>
<sequence>MKTDTHGSQIMNGMRDRIADHSHGHPETWKWKVPDSLVIQMQTWDGIWSLTNRT</sequence>
<accession>A0A4U8QE43</accession>
<keyword evidence="2" id="KW-1185">Reference proteome</keyword>
<evidence type="ECO:0000313" key="2">
    <source>
        <dbReference type="Proteomes" id="UP000306509"/>
    </source>
</evidence>
<reference evidence="1 2" key="1">
    <citation type="journal article" date="2019" name="Anaerobe">
        <title>Detection of Robinsoniella peoriensis in multiple bone samples of a trauma patient.</title>
        <authorList>
            <person name="Schrottner P."/>
            <person name="Hartwich K."/>
            <person name="Bunk B."/>
            <person name="Schober I."/>
            <person name="Helbig S."/>
            <person name="Rudolph W.W."/>
            <person name="Gunzer F."/>
        </authorList>
    </citation>
    <scope>NUCLEOTIDE SEQUENCE [LARGE SCALE GENOMIC DNA]</scope>
    <source>
        <strain evidence="1 2">DSM 106044</strain>
    </source>
</reference>
<dbReference type="EMBL" id="QGQD01000057">
    <property type="protein sequence ID" value="TLD00176.1"/>
    <property type="molecule type" value="Genomic_DNA"/>
</dbReference>